<accession>A0AB33ZT76</accession>
<reference evidence="1 2" key="1">
    <citation type="journal article" date="2018" name="Int. J. Syst. Evol. Microbiol.">
        <title>Lactobacillus paragasseri sp. nov., a sister taxon of Lactobacillus gasseri, based on whole-genome sequence analyses.</title>
        <authorList>
            <person name="Tanizawa Y."/>
            <person name="Tada I."/>
            <person name="Kobayashi H."/>
            <person name="Endo A."/>
            <person name="Maeno S."/>
            <person name="Toyoda A."/>
            <person name="Arita M."/>
            <person name="Nakamura Y."/>
            <person name="Sakamoto M."/>
            <person name="Ohkuma M."/>
            <person name="Tohno M."/>
        </authorList>
    </citation>
    <scope>NUCLEOTIDE SEQUENCE [LARGE SCALE GENOMIC DNA]</scope>
    <source>
        <strain evidence="1 2">JCM 1025</strain>
    </source>
</reference>
<comment type="caution">
    <text evidence="1">The sequence shown here is derived from an EMBL/GenBank/DDBJ whole genome shotgun (WGS) entry which is preliminary data.</text>
</comment>
<name>A0AB33ZT76_LACGS</name>
<dbReference type="Proteomes" id="UP000250668">
    <property type="component" value="Unassembled WGS sequence"/>
</dbReference>
<dbReference type="AlphaFoldDB" id="A0AB33ZT76"/>
<dbReference type="Pfam" id="PF09481">
    <property type="entry name" value="CRISPR_Cse1"/>
    <property type="match status" value="1"/>
</dbReference>
<evidence type="ECO:0000313" key="1">
    <source>
        <dbReference type="EMBL" id="GBA95694.1"/>
    </source>
</evidence>
<dbReference type="Gene3D" id="1.10.132.100">
    <property type="match status" value="1"/>
</dbReference>
<dbReference type="RefSeq" id="WP_113774484.1">
    <property type="nucleotide sequence ID" value="NZ_BEXJ01000001.1"/>
</dbReference>
<sequence>MQSQDLAILRLLVAILTTVYSRINENDKIYDGLELDERLHLVKVNRAPSYEQLKDTWHGLYKKKHFSNALFQYLKANSDKFDFFGDQPFYQVTKEVYDQVVPANKKVNIKNPKGTVDVKQINRTISESNNSPAIFSPRTSRMKNELNLSQLIRWIITYQSFTGVTDKTKITSKEKFSVSSGWLYGLNPVFAQGENLFQTLMLNLVFLDQYQEEKPVWEFDSSVDYIEFIKNQTESSKLSISFLYTVWSRILHLEWVDNKPIIFTAGLPKLDSTNLFQEPMTTWKHNDKEDDFYPATKHLNDLNKAMWRNFGQYVLTVSESNSQKAVETHEPELIKWLREIKRNEFLATDMSLTLKTVTLVSDGNATSQSPVAEINDNFKIRANVLFDESGKNYWPAIIEDMINMTQQAGKDFWIFANNISKLRGIDGSEFANNLTAEFYDTLNVPFLTWLASLRNDQERRDKVYEWETELKRIALGRAEEVLQNASPRDIIGRENSDQDEVNGLKNIFTIFNRYKLNVLIHING</sequence>
<evidence type="ECO:0000313" key="2">
    <source>
        <dbReference type="Proteomes" id="UP000250668"/>
    </source>
</evidence>
<dbReference type="EMBL" id="BEXJ01000001">
    <property type="protein sequence ID" value="GBA95694.1"/>
    <property type="molecule type" value="Genomic_DNA"/>
</dbReference>
<organism evidence="1 2">
    <name type="scientific">Lactobacillus gasseri</name>
    <dbReference type="NCBI Taxonomy" id="1596"/>
    <lineage>
        <taxon>Bacteria</taxon>
        <taxon>Bacillati</taxon>
        <taxon>Bacillota</taxon>
        <taxon>Bacilli</taxon>
        <taxon>Lactobacillales</taxon>
        <taxon>Lactobacillaceae</taxon>
        <taxon>Lactobacillus</taxon>
    </lineage>
</organism>
<evidence type="ECO:0008006" key="3">
    <source>
        <dbReference type="Google" id="ProtNLM"/>
    </source>
</evidence>
<gene>
    <name evidence="1" type="ORF">LJCM1025_05950</name>
</gene>
<protein>
    <recommendedName>
        <fullName evidence="3">Type I-E CRISPR-associated protein Cse1/CasA</fullName>
    </recommendedName>
</protein>
<dbReference type="InterPro" id="IPR013381">
    <property type="entry name" value="CRISPR-assoc_prot_Cse1"/>
</dbReference>
<proteinExistence type="predicted"/>